<accession>A0A7S1RG42</accession>
<sequence>MADDENLGSKPNKANIDDEFLRHPHSGAFVRNPLLDKSRSVPVLFQVSEFDHNCLEEAMADWHCIKVSESGLREMTTSPAVPSSPQSSLQRAALSRLRDLPSSYEFVVVLKKSTFQQPKHARRRPIEPKSANGVVIEKVNIEVRDAAAAGLGAGLRVEAVHEGLVAVWNRTHPVLQVRPTDFVVRVNEKKDAQGMLEELLQGDSLKIAVRRAPPERLGSRGSVESATLAVP</sequence>
<protein>
    <submittedName>
        <fullName evidence="1">Uncharacterized protein</fullName>
    </submittedName>
</protein>
<reference evidence="1" key="1">
    <citation type="submission" date="2021-01" db="EMBL/GenBank/DDBJ databases">
        <authorList>
            <person name="Corre E."/>
            <person name="Pelletier E."/>
            <person name="Niang G."/>
            <person name="Scheremetjew M."/>
            <person name="Finn R."/>
            <person name="Kale V."/>
            <person name="Holt S."/>
            <person name="Cochrane G."/>
            <person name="Meng A."/>
            <person name="Brown T."/>
            <person name="Cohen L."/>
        </authorList>
    </citation>
    <scope>NUCLEOTIDE SEQUENCE</scope>
    <source>
        <strain evidence="1">OF101</strain>
    </source>
</reference>
<gene>
    <name evidence="1" type="ORF">ACAT0790_LOCUS42543</name>
</gene>
<dbReference type="AlphaFoldDB" id="A0A7S1RG42"/>
<proteinExistence type="predicted"/>
<evidence type="ECO:0000313" key="1">
    <source>
        <dbReference type="EMBL" id="CAD9165775.1"/>
    </source>
</evidence>
<dbReference type="EMBL" id="HBGE01070993">
    <property type="protein sequence ID" value="CAD9165775.1"/>
    <property type="molecule type" value="Transcribed_RNA"/>
</dbReference>
<name>A0A7S1RG42_ALECA</name>
<organism evidence="1">
    <name type="scientific">Alexandrium catenella</name>
    <name type="common">Red tide dinoflagellate</name>
    <name type="synonym">Gonyaulax catenella</name>
    <dbReference type="NCBI Taxonomy" id="2925"/>
    <lineage>
        <taxon>Eukaryota</taxon>
        <taxon>Sar</taxon>
        <taxon>Alveolata</taxon>
        <taxon>Dinophyceae</taxon>
        <taxon>Gonyaulacales</taxon>
        <taxon>Pyrocystaceae</taxon>
        <taxon>Alexandrium</taxon>
    </lineage>
</organism>